<dbReference type="Gene3D" id="3.30.70.100">
    <property type="match status" value="1"/>
</dbReference>
<proteinExistence type="predicted"/>
<dbReference type="Pfam" id="PF03992">
    <property type="entry name" value="ABM"/>
    <property type="match status" value="1"/>
</dbReference>
<keyword evidence="2" id="KW-0560">Oxidoreductase</keyword>
<organism evidence="2 3">
    <name type="scientific">Rhizobium lusitanum</name>
    <dbReference type="NCBI Taxonomy" id="293958"/>
    <lineage>
        <taxon>Bacteria</taxon>
        <taxon>Pseudomonadati</taxon>
        <taxon>Pseudomonadota</taxon>
        <taxon>Alphaproteobacteria</taxon>
        <taxon>Hyphomicrobiales</taxon>
        <taxon>Rhizobiaceae</taxon>
        <taxon>Rhizobium/Agrobacterium group</taxon>
        <taxon>Rhizobium</taxon>
    </lineage>
</organism>
<evidence type="ECO:0000313" key="2">
    <source>
        <dbReference type="EMBL" id="NEI74150.1"/>
    </source>
</evidence>
<evidence type="ECO:0000259" key="1">
    <source>
        <dbReference type="PROSITE" id="PS51725"/>
    </source>
</evidence>
<evidence type="ECO:0000313" key="3">
    <source>
        <dbReference type="Proteomes" id="UP000483035"/>
    </source>
</evidence>
<dbReference type="AlphaFoldDB" id="A0A6L9UJU4"/>
<feature type="domain" description="ABM" evidence="1">
    <location>
        <begin position="2"/>
        <end position="95"/>
    </location>
</feature>
<dbReference type="InterPro" id="IPR011008">
    <property type="entry name" value="Dimeric_a/b-barrel"/>
</dbReference>
<reference evidence="2 3" key="1">
    <citation type="submission" date="2019-12" db="EMBL/GenBank/DDBJ databases">
        <title>Rhizobium genotypes associated with high levels of biological nitrogen fixation by grain legumes in a temperate-maritime cropping system.</title>
        <authorList>
            <person name="Maluk M."/>
            <person name="Francesc Ferrando Molina F."/>
            <person name="Lopez Del Egido L."/>
            <person name="Lafos M."/>
            <person name="Langarica-Fuentes A."/>
            <person name="Gebre Yohannes G."/>
            <person name="Young M.W."/>
            <person name="Martin P."/>
            <person name="Gantlett R."/>
            <person name="Kenicer G."/>
            <person name="Hawes C."/>
            <person name="Begg G.S."/>
            <person name="Quilliam R.S."/>
            <person name="Squire G.R."/>
            <person name="Poole P.S."/>
            <person name="Young P.W."/>
            <person name="Iannetta P.M."/>
            <person name="James E.K."/>
        </authorList>
    </citation>
    <scope>NUCLEOTIDE SEQUENCE [LARGE SCALE GENOMIC DNA]</scope>
    <source>
        <strain evidence="2 3">JHI1118</strain>
    </source>
</reference>
<dbReference type="SUPFAM" id="SSF54909">
    <property type="entry name" value="Dimeric alpha+beta barrel"/>
    <property type="match status" value="1"/>
</dbReference>
<accession>A0A6L9UJU4</accession>
<name>A0A6L9UJU4_9HYPH</name>
<gene>
    <name evidence="2" type="ORF">GR212_31830</name>
</gene>
<dbReference type="PROSITE" id="PS51725">
    <property type="entry name" value="ABM"/>
    <property type="match status" value="1"/>
</dbReference>
<dbReference type="EMBL" id="WUEY01000026">
    <property type="protein sequence ID" value="NEI74150.1"/>
    <property type="molecule type" value="Genomic_DNA"/>
</dbReference>
<sequence length="99" mass="10768">MIHVVAMLTASPGQREFVLAAFNKMRPLVLEEEGCIEYQPLVDADGGDRIGADSFMVVEKWTSSEALDAHNKGANLGLFLQTVKPHLAHLTVHILKAAS</sequence>
<keyword evidence="2" id="KW-0503">Monooxygenase</keyword>
<protein>
    <submittedName>
        <fullName evidence="2">Antibiotic biosynthesis monooxygenase</fullName>
    </submittedName>
</protein>
<dbReference type="InterPro" id="IPR007138">
    <property type="entry name" value="ABM_dom"/>
</dbReference>
<dbReference type="RefSeq" id="WP_163993134.1">
    <property type="nucleotide sequence ID" value="NZ_WUEY01000026.1"/>
</dbReference>
<dbReference type="GO" id="GO:0004497">
    <property type="term" value="F:monooxygenase activity"/>
    <property type="evidence" value="ECO:0007669"/>
    <property type="project" value="UniProtKB-KW"/>
</dbReference>
<dbReference type="Proteomes" id="UP000483035">
    <property type="component" value="Unassembled WGS sequence"/>
</dbReference>
<comment type="caution">
    <text evidence="2">The sequence shown here is derived from an EMBL/GenBank/DDBJ whole genome shotgun (WGS) entry which is preliminary data.</text>
</comment>